<dbReference type="InterPro" id="IPR050463">
    <property type="entry name" value="Gfo/Idh/MocA_oxidrdct_glycsds"/>
</dbReference>
<dbReference type="Gene3D" id="3.40.50.720">
    <property type="entry name" value="NAD(P)-binding Rossmann-like Domain"/>
    <property type="match status" value="1"/>
</dbReference>
<name>A0ABU4WGR6_9BACT</name>
<dbReference type="InterPro" id="IPR043906">
    <property type="entry name" value="Gfo/Idh/MocA_OxRdtase_bact_C"/>
</dbReference>
<keyword evidence="4" id="KW-1185">Reference proteome</keyword>
<organism evidence="3 4">
    <name type="scientific">Intestinicryptomonas porci</name>
    <dbReference type="NCBI Taxonomy" id="2926320"/>
    <lineage>
        <taxon>Bacteria</taxon>
        <taxon>Pseudomonadati</taxon>
        <taxon>Verrucomicrobiota</taxon>
        <taxon>Opitutia</taxon>
        <taxon>Opitutales</taxon>
        <taxon>Intestinicryptomonaceae</taxon>
        <taxon>Intestinicryptomonas</taxon>
    </lineage>
</organism>
<dbReference type="RefSeq" id="WP_370396852.1">
    <property type="nucleotide sequence ID" value="NZ_JALBUT010000004.1"/>
</dbReference>
<comment type="caution">
    <text evidence="3">The sequence shown here is derived from an EMBL/GenBank/DDBJ whole genome shotgun (WGS) entry which is preliminary data.</text>
</comment>
<evidence type="ECO:0000313" key="3">
    <source>
        <dbReference type="EMBL" id="MDX8415404.1"/>
    </source>
</evidence>
<sequence length="433" mass="48493">MDRRSFIKGMGAAIFIPAIIPASALGRDGFVAPSNRVVMGSIGLGGMGSNNTSSFLGDKRVQVVALCDPCMSDNRYGYGHNNTCGAEVFKQRKNLKDAKIYTDFRELLAREDIDAITTATPDHWHAIIGIACANAGKDVYGEKPLTRTIEEGRYLSNAVARNGIIWQTGSWQRSRHDFWYAAELVRNGAIGKVKLIKIGLPSNNKVPPLAPEKVPDTLDWNMWLGPAADVEFHPYRAFTTWRFFSEYSAGKIADWGAHHLDIAQWAMGYHMQGAKTIEPIHVEWQKDGFYDLPTSFAVRYTYERGEVVEMSDKYPMGLEIIGENGTIWVDRGRLASNPITIIDEKIKPSSERIYGLEVPGSHQSAFIDSVLNRRATITDIETAHRTNTGCLLGEIAYRTGRKIVWDWKTEKIIGDEQASRLCSRAYRGNWQLV</sequence>
<dbReference type="Pfam" id="PF01408">
    <property type="entry name" value="GFO_IDH_MocA"/>
    <property type="match status" value="1"/>
</dbReference>
<reference evidence="3 4" key="1">
    <citation type="submission" date="2022-03" db="EMBL/GenBank/DDBJ databases">
        <title>Novel taxa within the pig intestine.</title>
        <authorList>
            <person name="Wylensek D."/>
            <person name="Bishof K."/>
            <person name="Afrizal A."/>
            <person name="Clavel T."/>
        </authorList>
    </citation>
    <scope>NUCLEOTIDE SEQUENCE [LARGE SCALE GENOMIC DNA]</scope>
    <source>
        <strain evidence="3 4">CLA-KB-P66</strain>
    </source>
</reference>
<dbReference type="SUPFAM" id="SSF55347">
    <property type="entry name" value="Glyceraldehyde-3-phosphate dehydrogenase-like, C-terminal domain"/>
    <property type="match status" value="1"/>
</dbReference>
<dbReference type="Gene3D" id="3.30.360.10">
    <property type="entry name" value="Dihydrodipicolinate Reductase, domain 2"/>
    <property type="match status" value="1"/>
</dbReference>
<dbReference type="PANTHER" id="PTHR43818:SF5">
    <property type="entry name" value="OXIDOREDUCTASE FAMILY PROTEIN"/>
    <property type="match status" value="1"/>
</dbReference>
<dbReference type="EMBL" id="JALBUT010000004">
    <property type="protein sequence ID" value="MDX8415404.1"/>
    <property type="molecule type" value="Genomic_DNA"/>
</dbReference>
<feature type="domain" description="Gfo/Idh/MocA-like oxidoreductase bacterial type C-terminal" evidence="2">
    <location>
        <begin position="209"/>
        <end position="431"/>
    </location>
</feature>
<evidence type="ECO:0000259" key="1">
    <source>
        <dbReference type="Pfam" id="PF01408"/>
    </source>
</evidence>
<dbReference type="PANTHER" id="PTHR43818">
    <property type="entry name" value="BCDNA.GH03377"/>
    <property type="match status" value="1"/>
</dbReference>
<evidence type="ECO:0000313" key="4">
    <source>
        <dbReference type="Proteomes" id="UP001275932"/>
    </source>
</evidence>
<dbReference type="SUPFAM" id="SSF51735">
    <property type="entry name" value="NAD(P)-binding Rossmann-fold domains"/>
    <property type="match status" value="1"/>
</dbReference>
<dbReference type="InterPro" id="IPR000683">
    <property type="entry name" value="Gfo/Idh/MocA-like_OxRdtase_N"/>
</dbReference>
<dbReference type="Proteomes" id="UP001275932">
    <property type="component" value="Unassembled WGS sequence"/>
</dbReference>
<dbReference type="Pfam" id="PF19051">
    <property type="entry name" value="GFO_IDH_MocA_C2"/>
    <property type="match status" value="1"/>
</dbReference>
<protein>
    <submittedName>
        <fullName evidence="3">Gfo/Idh/MocA family oxidoreductase</fullName>
    </submittedName>
</protein>
<gene>
    <name evidence="3" type="ORF">MOX91_04320</name>
</gene>
<evidence type="ECO:0000259" key="2">
    <source>
        <dbReference type="Pfam" id="PF19051"/>
    </source>
</evidence>
<proteinExistence type="predicted"/>
<accession>A0ABU4WGR6</accession>
<feature type="domain" description="Gfo/Idh/MocA-like oxidoreductase N-terminal" evidence="1">
    <location>
        <begin position="41"/>
        <end position="167"/>
    </location>
</feature>
<dbReference type="InterPro" id="IPR036291">
    <property type="entry name" value="NAD(P)-bd_dom_sf"/>
</dbReference>